<dbReference type="AlphaFoldDB" id="A0A4D6YAF5"/>
<reference evidence="1 2" key="1">
    <citation type="submission" date="2018-12" db="EMBL/GenBank/DDBJ databases">
        <authorList>
            <person name="Chong R.A."/>
        </authorList>
    </citation>
    <scope>NUCLEOTIDE SEQUENCE [LARGE SCALE GENOMIC DNA]</scope>
    <source>
        <strain evidence="1 2">Tca</strain>
    </source>
</reference>
<dbReference type="Proteomes" id="UP000298782">
    <property type="component" value="Chromosome"/>
</dbReference>
<name>A0A4D6YAF5_9GAMM</name>
<dbReference type="EMBL" id="CP034852">
    <property type="protein sequence ID" value="QCI26787.1"/>
    <property type="molecule type" value="Genomic_DNA"/>
</dbReference>
<sequence length="80" mass="9478">MKQYLHDTSILIKSYKEILFLKKILICGLIKDTVYLHLGAKSTTISVEKYDSWVFHKKNCIDSVYFQFKIHTNILKKKIL</sequence>
<reference evidence="1 2" key="2">
    <citation type="submission" date="2019-05" db="EMBL/GenBank/DDBJ databases">
        <title>Genome evolution of the obligate endosymbiont Buchnera aphidicola.</title>
        <authorList>
            <person name="Moran N.A."/>
        </authorList>
    </citation>
    <scope>NUCLEOTIDE SEQUENCE [LARGE SCALE GENOMIC DNA]</scope>
    <source>
        <strain evidence="1 2">Tca</strain>
    </source>
</reference>
<gene>
    <name evidence="1" type="ORF">D9V80_01260</name>
</gene>
<evidence type="ECO:0000313" key="2">
    <source>
        <dbReference type="Proteomes" id="UP000298782"/>
    </source>
</evidence>
<accession>A0A4D6YAF5</accession>
<dbReference type="RefSeq" id="WP_158353464.1">
    <property type="nucleotide sequence ID" value="NZ_CP034852.1"/>
</dbReference>
<protein>
    <submittedName>
        <fullName evidence="1">Uncharacterized protein</fullName>
    </submittedName>
</protein>
<organism evidence="1 2">
    <name type="scientific">Buchnera aphidicola</name>
    <name type="common">Thelaxes californica</name>
    <dbReference type="NCBI Taxonomy" id="1315998"/>
    <lineage>
        <taxon>Bacteria</taxon>
        <taxon>Pseudomonadati</taxon>
        <taxon>Pseudomonadota</taxon>
        <taxon>Gammaproteobacteria</taxon>
        <taxon>Enterobacterales</taxon>
        <taxon>Erwiniaceae</taxon>
        <taxon>Buchnera</taxon>
    </lineage>
</organism>
<evidence type="ECO:0000313" key="1">
    <source>
        <dbReference type="EMBL" id="QCI26787.1"/>
    </source>
</evidence>
<proteinExistence type="predicted"/>
<keyword evidence="2" id="KW-1185">Reference proteome</keyword>